<dbReference type="Pfam" id="PF08448">
    <property type="entry name" value="PAS_4"/>
    <property type="match status" value="2"/>
</dbReference>
<dbReference type="Gene3D" id="3.40.50.2300">
    <property type="match status" value="1"/>
</dbReference>
<gene>
    <name evidence="10" type="ORF">I4Q42_10760</name>
</gene>
<dbReference type="SUPFAM" id="SSF55785">
    <property type="entry name" value="PYP-like sensor domain (PAS domain)"/>
    <property type="match status" value="3"/>
</dbReference>
<dbReference type="PROSITE" id="PS50112">
    <property type="entry name" value="PAS"/>
    <property type="match status" value="1"/>
</dbReference>
<name>A0ABS0SZQ8_9CAUL</name>
<evidence type="ECO:0000256" key="5">
    <source>
        <dbReference type="SAM" id="Coils"/>
    </source>
</evidence>
<dbReference type="SMART" id="SM00388">
    <property type="entry name" value="HisKA"/>
    <property type="match status" value="1"/>
</dbReference>
<dbReference type="InterPro" id="IPR000700">
    <property type="entry name" value="PAS-assoc_C"/>
</dbReference>
<dbReference type="Pfam" id="PF00512">
    <property type="entry name" value="HisKA"/>
    <property type="match status" value="1"/>
</dbReference>
<keyword evidence="3 4" id="KW-0597">Phosphoprotein</keyword>
<feature type="domain" description="PAC" evidence="9">
    <location>
        <begin position="385"/>
        <end position="437"/>
    </location>
</feature>
<feature type="domain" description="Response regulatory" evidence="7">
    <location>
        <begin position="837"/>
        <end position="951"/>
    </location>
</feature>
<dbReference type="Gene3D" id="1.10.287.130">
    <property type="match status" value="1"/>
</dbReference>
<dbReference type="RefSeq" id="WP_198576071.1">
    <property type="nucleotide sequence ID" value="NZ_JADWOX010000006.1"/>
</dbReference>
<feature type="domain" description="PAS" evidence="8">
    <location>
        <begin position="309"/>
        <end position="380"/>
    </location>
</feature>
<evidence type="ECO:0000259" key="8">
    <source>
        <dbReference type="PROSITE" id="PS50112"/>
    </source>
</evidence>
<dbReference type="InterPro" id="IPR003661">
    <property type="entry name" value="HisK_dim/P_dom"/>
</dbReference>
<evidence type="ECO:0000313" key="10">
    <source>
        <dbReference type="EMBL" id="MBI1684148.1"/>
    </source>
</evidence>
<sequence>MMLQGDAPTGPNTPNFLRGGGEMGALIRAFDWNTTSLGPPAGWPQSLRTAIRFLLNSGHPMYVWWGPDLLSFYNDAYSQSIGPERHPGSLGRPGREVWAEIWDIIGPQIDQVMSGGPPTWHENALVPITRNGAREDVYWTYSYGPIDDDDAPHGVGGVLVQCTETTSSVLAQRSRADETERQRRLFQQAPGFVIIMRGPDHIVDFVNDAHRRVFGSDSWLGKSIREAFPSIEGQGYFEELDEVYSTGTIYQAHQAPVTYQRAPGEPMQARFMNFIYAPVFDDQGQISGIFCDGYDVTDGKAATEALERSEQQLRLVVEASEIGFWDVDMVQDLLYWPPQTKAMFGISPAAFVSLTDFYAGLHPEDRPAITAAFTAAADPTQRALYDVESRTIGKEDGVERWVAAKGRGLFEANRCVRVVGTAIDVTARKHAEAALRDLNETLEQRVAAALQERKVLADVVESTDALILVADLDYRYLAINRASADEFEQVYGVRPKVGDNMLDLLADRPNHQAEVRSLWSRALAGEAFTTIHEFGDPAFDRRAYEIKFNILRDRDGRQIGAFQFVYDVSDRLRDQARLAEAEFQLRQNQKIEAIGQLTGGVAHDFNNLLMVILGGLSMVDRPGAPERRQRILDGMRQAAERGASLSRQLLAFARRQPLKAEPVDLRQQLAGMRDLLDRALRGDVHVETVLADDLWAIQVDPAELELVLLNLCVNARDAMPEGGTISIVAENAPRADGQGDFVRLTVRDTGVGMAKEVLARVFEPFFTTKEIGKGSGLGLPQVYGFAEQSGGSVSVDSTVGRGTAVTLLLPRTLEAPAASAAAAITSLEGLRAPTAEAVLLVEDDDEVAALVCEMLRELGYVVTRVSGAESALGAMANDRAIDLVFSDIMMPGAMNGVQLAQEIRRRRPGLPVLLTSGYAEAAIRETEIEGVAVLPKPYDIDTLARRLLDLLGAT</sequence>
<dbReference type="SUPFAM" id="SSF55874">
    <property type="entry name" value="ATPase domain of HSP90 chaperone/DNA topoisomerase II/histidine kinase"/>
    <property type="match status" value="1"/>
</dbReference>
<feature type="coiled-coil region" evidence="5">
    <location>
        <begin position="432"/>
        <end position="459"/>
    </location>
</feature>
<dbReference type="NCBIfam" id="TIGR00229">
    <property type="entry name" value="sensory_box"/>
    <property type="match status" value="1"/>
</dbReference>
<dbReference type="PROSITE" id="PS50109">
    <property type="entry name" value="HIS_KIN"/>
    <property type="match status" value="1"/>
</dbReference>
<dbReference type="SUPFAM" id="SSF52172">
    <property type="entry name" value="CheY-like"/>
    <property type="match status" value="1"/>
</dbReference>
<dbReference type="SUPFAM" id="SSF47384">
    <property type="entry name" value="Homodimeric domain of signal transducing histidine kinase"/>
    <property type="match status" value="1"/>
</dbReference>
<evidence type="ECO:0000259" key="6">
    <source>
        <dbReference type="PROSITE" id="PS50109"/>
    </source>
</evidence>
<evidence type="ECO:0000256" key="2">
    <source>
        <dbReference type="ARBA" id="ARBA00012438"/>
    </source>
</evidence>
<evidence type="ECO:0000313" key="11">
    <source>
        <dbReference type="Proteomes" id="UP000639859"/>
    </source>
</evidence>
<dbReference type="Pfam" id="PF08447">
    <property type="entry name" value="PAS_3"/>
    <property type="match status" value="1"/>
</dbReference>
<keyword evidence="5" id="KW-0175">Coiled coil</keyword>
<evidence type="ECO:0000259" key="7">
    <source>
        <dbReference type="PROSITE" id="PS50110"/>
    </source>
</evidence>
<feature type="modified residue" description="4-aspartylphosphate" evidence="4">
    <location>
        <position position="887"/>
    </location>
</feature>
<dbReference type="SMART" id="SM00091">
    <property type="entry name" value="PAS"/>
    <property type="match status" value="3"/>
</dbReference>
<dbReference type="CDD" id="cd18161">
    <property type="entry name" value="REC_hyHK_blue-like"/>
    <property type="match status" value="1"/>
</dbReference>
<proteinExistence type="predicted"/>
<dbReference type="InterPro" id="IPR013656">
    <property type="entry name" value="PAS_4"/>
</dbReference>
<dbReference type="InterPro" id="IPR036097">
    <property type="entry name" value="HisK_dim/P_sf"/>
</dbReference>
<dbReference type="InterPro" id="IPR011006">
    <property type="entry name" value="CheY-like_superfamily"/>
</dbReference>
<dbReference type="PRINTS" id="PR00344">
    <property type="entry name" value="BCTRLSENSOR"/>
</dbReference>
<organism evidence="10 11">
    <name type="scientific">Caulobacter hibisci</name>
    <dbReference type="NCBI Taxonomy" id="2035993"/>
    <lineage>
        <taxon>Bacteria</taxon>
        <taxon>Pseudomonadati</taxon>
        <taxon>Pseudomonadota</taxon>
        <taxon>Alphaproteobacteria</taxon>
        <taxon>Caulobacterales</taxon>
        <taxon>Caulobacteraceae</taxon>
        <taxon>Caulobacter</taxon>
    </lineage>
</organism>
<feature type="domain" description="PAC" evidence="9">
    <location>
        <begin position="253"/>
        <end position="308"/>
    </location>
</feature>
<dbReference type="SMART" id="SM00448">
    <property type="entry name" value="REC"/>
    <property type="match status" value="1"/>
</dbReference>
<dbReference type="PROSITE" id="PS50110">
    <property type="entry name" value="RESPONSE_REGULATORY"/>
    <property type="match status" value="1"/>
</dbReference>
<dbReference type="SMART" id="SM00387">
    <property type="entry name" value="HATPase_c"/>
    <property type="match status" value="1"/>
</dbReference>
<dbReference type="InterPro" id="IPR000014">
    <property type="entry name" value="PAS"/>
</dbReference>
<evidence type="ECO:0000256" key="4">
    <source>
        <dbReference type="PROSITE-ProRule" id="PRU00169"/>
    </source>
</evidence>
<dbReference type="PROSITE" id="PS50113">
    <property type="entry name" value="PAC"/>
    <property type="match status" value="2"/>
</dbReference>
<dbReference type="EMBL" id="JADWOX010000006">
    <property type="protein sequence ID" value="MBI1684148.1"/>
    <property type="molecule type" value="Genomic_DNA"/>
</dbReference>
<keyword evidence="11" id="KW-1185">Reference proteome</keyword>
<dbReference type="Gene3D" id="3.30.450.20">
    <property type="entry name" value="PAS domain"/>
    <property type="match status" value="4"/>
</dbReference>
<dbReference type="Pfam" id="PF00072">
    <property type="entry name" value="Response_reg"/>
    <property type="match status" value="1"/>
</dbReference>
<dbReference type="InterPro" id="IPR004358">
    <property type="entry name" value="Sig_transdc_His_kin-like_C"/>
</dbReference>
<dbReference type="Proteomes" id="UP000639859">
    <property type="component" value="Unassembled WGS sequence"/>
</dbReference>
<dbReference type="EC" id="2.7.13.3" evidence="2"/>
<feature type="domain" description="Histidine kinase" evidence="6">
    <location>
        <begin position="600"/>
        <end position="813"/>
    </location>
</feature>
<comment type="caution">
    <text evidence="10">The sequence shown here is derived from an EMBL/GenBank/DDBJ whole genome shotgun (WGS) entry which is preliminary data.</text>
</comment>
<evidence type="ECO:0000259" key="9">
    <source>
        <dbReference type="PROSITE" id="PS50113"/>
    </source>
</evidence>
<accession>A0ABS0SZQ8</accession>
<dbReference type="CDD" id="cd00082">
    <property type="entry name" value="HisKA"/>
    <property type="match status" value="1"/>
</dbReference>
<evidence type="ECO:0000256" key="3">
    <source>
        <dbReference type="ARBA" id="ARBA00022553"/>
    </source>
</evidence>
<dbReference type="InterPro" id="IPR036890">
    <property type="entry name" value="HATPase_C_sf"/>
</dbReference>
<protein>
    <recommendedName>
        <fullName evidence="2">histidine kinase</fullName>
        <ecNumber evidence="2">2.7.13.3</ecNumber>
    </recommendedName>
</protein>
<comment type="catalytic activity">
    <reaction evidence="1">
        <text>ATP + protein L-histidine = ADP + protein N-phospho-L-histidine.</text>
        <dbReference type="EC" id="2.7.13.3"/>
    </reaction>
</comment>
<dbReference type="Gene3D" id="3.30.565.10">
    <property type="entry name" value="Histidine kinase-like ATPase, C-terminal domain"/>
    <property type="match status" value="1"/>
</dbReference>
<dbReference type="InterPro" id="IPR035965">
    <property type="entry name" value="PAS-like_dom_sf"/>
</dbReference>
<dbReference type="InterPro" id="IPR013655">
    <property type="entry name" value="PAS_fold_3"/>
</dbReference>
<dbReference type="PANTHER" id="PTHR43065:SF42">
    <property type="entry name" value="TWO-COMPONENT SENSOR PPRA"/>
    <property type="match status" value="1"/>
</dbReference>
<dbReference type="Pfam" id="PF02518">
    <property type="entry name" value="HATPase_c"/>
    <property type="match status" value="1"/>
</dbReference>
<dbReference type="PANTHER" id="PTHR43065">
    <property type="entry name" value="SENSOR HISTIDINE KINASE"/>
    <property type="match status" value="1"/>
</dbReference>
<evidence type="ECO:0000256" key="1">
    <source>
        <dbReference type="ARBA" id="ARBA00000085"/>
    </source>
</evidence>
<reference evidence="10 11" key="1">
    <citation type="submission" date="2020-11" db="EMBL/GenBank/DDBJ databases">
        <title>genome sequence of strain KACC 18849.</title>
        <authorList>
            <person name="Gao J."/>
            <person name="Zhang X."/>
        </authorList>
    </citation>
    <scope>NUCLEOTIDE SEQUENCE [LARGE SCALE GENOMIC DNA]</scope>
    <source>
        <strain evidence="10 11">KACC 18849</strain>
    </source>
</reference>
<dbReference type="InterPro" id="IPR005467">
    <property type="entry name" value="His_kinase_dom"/>
</dbReference>
<dbReference type="InterPro" id="IPR003594">
    <property type="entry name" value="HATPase_dom"/>
</dbReference>
<dbReference type="InterPro" id="IPR001789">
    <property type="entry name" value="Sig_transdc_resp-reg_receiver"/>
</dbReference>